<protein>
    <submittedName>
        <fullName evidence="2">Uncharacterized protein</fullName>
    </submittedName>
</protein>
<name>A0ABR6GSG6_9BURK</name>
<proteinExistence type="predicted"/>
<organism evidence="2 3">
    <name type="scientific">Roseateles terrae</name>
    <dbReference type="NCBI Taxonomy" id="431060"/>
    <lineage>
        <taxon>Bacteria</taxon>
        <taxon>Pseudomonadati</taxon>
        <taxon>Pseudomonadota</taxon>
        <taxon>Betaproteobacteria</taxon>
        <taxon>Burkholderiales</taxon>
        <taxon>Sphaerotilaceae</taxon>
        <taxon>Roseateles</taxon>
    </lineage>
</organism>
<reference evidence="2 3" key="1">
    <citation type="submission" date="2020-08" db="EMBL/GenBank/DDBJ databases">
        <title>Genomic Encyclopedia of Type Strains, Phase III (KMG-III): the genomes of soil and plant-associated and newly described type strains.</title>
        <authorList>
            <person name="Whitman W."/>
        </authorList>
    </citation>
    <scope>NUCLEOTIDE SEQUENCE [LARGE SCALE GENOMIC DNA]</scope>
    <source>
        <strain evidence="2 3">CECT 7247</strain>
    </source>
</reference>
<feature type="region of interest" description="Disordered" evidence="1">
    <location>
        <begin position="1"/>
        <end position="41"/>
    </location>
</feature>
<dbReference type="Proteomes" id="UP000574369">
    <property type="component" value="Unassembled WGS sequence"/>
</dbReference>
<gene>
    <name evidence="2" type="ORF">FHS28_002471</name>
</gene>
<dbReference type="EMBL" id="JACHXO010000004">
    <property type="protein sequence ID" value="MBB3195068.1"/>
    <property type="molecule type" value="Genomic_DNA"/>
</dbReference>
<keyword evidence="3" id="KW-1185">Reference proteome</keyword>
<sequence length="41" mass="4250">MSAGAERHGPSSSQVASAKTSTGNAHNQRDTRTIAMPEATH</sequence>
<evidence type="ECO:0000313" key="3">
    <source>
        <dbReference type="Proteomes" id="UP000574369"/>
    </source>
</evidence>
<dbReference type="RefSeq" id="WP_259373062.1">
    <property type="nucleotide sequence ID" value="NZ_JACHXO010000004.1"/>
</dbReference>
<accession>A0ABR6GSG6</accession>
<evidence type="ECO:0000313" key="2">
    <source>
        <dbReference type="EMBL" id="MBB3195068.1"/>
    </source>
</evidence>
<evidence type="ECO:0000256" key="1">
    <source>
        <dbReference type="SAM" id="MobiDB-lite"/>
    </source>
</evidence>
<comment type="caution">
    <text evidence="2">The sequence shown here is derived from an EMBL/GenBank/DDBJ whole genome shotgun (WGS) entry which is preliminary data.</text>
</comment>
<feature type="compositionally biased region" description="Polar residues" evidence="1">
    <location>
        <begin position="10"/>
        <end position="26"/>
    </location>
</feature>